<accession>A0ABT1RZG1</accession>
<dbReference type="Pfam" id="PF20434">
    <property type="entry name" value="BD-FAE"/>
    <property type="match status" value="1"/>
</dbReference>
<keyword evidence="1 3" id="KW-0378">Hydrolase</keyword>
<dbReference type="InterPro" id="IPR049492">
    <property type="entry name" value="BD-FAE-like_dom"/>
</dbReference>
<name>A0ABT1RZG1_9FIRM</name>
<comment type="caution">
    <text evidence="3">The sequence shown here is derived from an EMBL/GenBank/DDBJ whole genome shotgun (WGS) entry which is preliminary data.</text>
</comment>
<evidence type="ECO:0000259" key="2">
    <source>
        <dbReference type="Pfam" id="PF20434"/>
    </source>
</evidence>
<dbReference type="SUPFAM" id="SSF53474">
    <property type="entry name" value="alpha/beta-Hydrolases"/>
    <property type="match status" value="1"/>
</dbReference>
<keyword evidence="4" id="KW-1185">Reference proteome</keyword>
<protein>
    <submittedName>
        <fullName evidence="3">Alpha/beta hydrolase</fullName>
    </submittedName>
</protein>
<dbReference type="InterPro" id="IPR029058">
    <property type="entry name" value="AB_hydrolase_fold"/>
</dbReference>
<evidence type="ECO:0000313" key="3">
    <source>
        <dbReference type="EMBL" id="MCQ4840074.1"/>
    </source>
</evidence>
<dbReference type="GO" id="GO:0016787">
    <property type="term" value="F:hydrolase activity"/>
    <property type="evidence" value="ECO:0007669"/>
    <property type="project" value="UniProtKB-KW"/>
</dbReference>
<evidence type="ECO:0000313" key="4">
    <source>
        <dbReference type="Proteomes" id="UP001524473"/>
    </source>
</evidence>
<dbReference type="GeneID" id="90533662"/>
<dbReference type="InterPro" id="IPR050300">
    <property type="entry name" value="GDXG_lipolytic_enzyme"/>
</dbReference>
<reference evidence="3 4" key="1">
    <citation type="submission" date="2022-06" db="EMBL/GenBank/DDBJ databases">
        <title>Isolation of gut microbiota from human fecal samples.</title>
        <authorList>
            <person name="Pamer E.G."/>
            <person name="Barat B."/>
            <person name="Waligurski E."/>
            <person name="Medina S."/>
            <person name="Paddock L."/>
            <person name="Mostad J."/>
        </authorList>
    </citation>
    <scope>NUCLEOTIDE SEQUENCE [LARGE SCALE GENOMIC DNA]</scope>
    <source>
        <strain evidence="3 4">DFI.9.73</strain>
    </source>
</reference>
<dbReference type="PANTHER" id="PTHR48081">
    <property type="entry name" value="AB HYDROLASE SUPERFAMILY PROTEIN C4A8.06C"/>
    <property type="match status" value="1"/>
</dbReference>
<organism evidence="3 4">
    <name type="scientific">Neglectibacter timonensis</name>
    <dbReference type="NCBI Taxonomy" id="1776382"/>
    <lineage>
        <taxon>Bacteria</taxon>
        <taxon>Bacillati</taxon>
        <taxon>Bacillota</taxon>
        <taxon>Clostridia</taxon>
        <taxon>Eubacteriales</taxon>
        <taxon>Oscillospiraceae</taxon>
        <taxon>Neglectibacter</taxon>
    </lineage>
</organism>
<sequence length="306" mass="33257">MKTDLIRLYENREDVTLTCYLWDDSPELLNGKKRPAVLICPGGAYLGCSDREGEPVALRFASMGYHAFVLRYSTYTEGKNGPVDCSVPLSPKPRLTHPAPMREIGQAMLILREHAEDWFLDAERIAICGFSAGAHNCAMYATHWHTAELCGHFGRPSALFRPAAAILAYTLSDYHLLGAAAADASAVQLFEASNVALLGTARPTEEQLTSVSPALHVSEKTPPTFLWATFQDHLVPVQQSLRMASALADGGVPFELHVFEAGEHGLSLADQTSSTDCSQLDPDAAKWAGLAAAWLHKRFALPLPNA</sequence>
<feature type="domain" description="BD-FAE-like" evidence="2">
    <location>
        <begin position="96"/>
        <end position="247"/>
    </location>
</feature>
<dbReference type="RefSeq" id="WP_066866951.1">
    <property type="nucleotide sequence ID" value="NZ_CABKVV010000014.1"/>
</dbReference>
<gene>
    <name evidence="3" type="ORF">NE695_09125</name>
</gene>
<dbReference type="Proteomes" id="UP001524473">
    <property type="component" value="Unassembled WGS sequence"/>
</dbReference>
<dbReference type="PANTHER" id="PTHR48081:SF6">
    <property type="entry name" value="PEPTIDASE S9 PROLYL OLIGOPEPTIDASE CATALYTIC DOMAIN-CONTAINING PROTEIN"/>
    <property type="match status" value="1"/>
</dbReference>
<proteinExistence type="predicted"/>
<dbReference type="Gene3D" id="3.40.50.1820">
    <property type="entry name" value="alpha/beta hydrolase"/>
    <property type="match status" value="1"/>
</dbReference>
<evidence type="ECO:0000256" key="1">
    <source>
        <dbReference type="ARBA" id="ARBA00022801"/>
    </source>
</evidence>
<dbReference type="EMBL" id="JANFZH010000018">
    <property type="protein sequence ID" value="MCQ4840074.1"/>
    <property type="molecule type" value="Genomic_DNA"/>
</dbReference>